<evidence type="ECO:0000313" key="3">
    <source>
        <dbReference type="Proteomes" id="UP001418637"/>
    </source>
</evidence>
<feature type="region of interest" description="Disordered" evidence="1">
    <location>
        <begin position="282"/>
        <end position="307"/>
    </location>
</feature>
<proteinExistence type="predicted"/>
<feature type="compositionally biased region" description="Basic and acidic residues" evidence="1">
    <location>
        <begin position="282"/>
        <end position="291"/>
    </location>
</feature>
<protein>
    <submittedName>
        <fullName evidence="2">Uncharacterized protein</fullName>
    </submittedName>
</protein>
<dbReference type="Proteomes" id="UP001418637">
    <property type="component" value="Unassembled WGS sequence"/>
</dbReference>
<keyword evidence="3" id="KW-1185">Reference proteome</keyword>
<dbReference type="RefSeq" id="WP_346336113.1">
    <property type="nucleotide sequence ID" value="NZ_JBBYXI010000001.1"/>
</dbReference>
<name>A0ABV0BIR8_9HYPH</name>
<sequence>MKPVAAAAKVGKNEFSTNIRVSSIPSNKIDRLLYAIASKDDSFKETLSHQSGNTAVALDSITRWMNKTETRLSSIQHVMGQHQKLLVALCDFLTEKRAAPVNTRAQKRPIAANAVRLNSLTHAISVLESGITRLEQRTRTHSILIPLSPVTALPNTVSVHPSTKVEPSQAPAHYFARMTAQLEIVGQELQRIKAARAVNKQAEQAIPLLLSKIEALASAQSPNNLNKHLSEIVHLSDTVGGKLQSVIETINQISVRFSDTQKAEEALKADIAALKEHITALDQRSDNRPDKAVLPQPELPSSTSQNVDSADHVVLNDFITAARYANHQTTPRHSRFLRSEVSHQNT</sequence>
<evidence type="ECO:0000313" key="2">
    <source>
        <dbReference type="EMBL" id="MEN3930146.1"/>
    </source>
</evidence>
<evidence type="ECO:0000256" key="1">
    <source>
        <dbReference type="SAM" id="MobiDB-lite"/>
    </source>
</evidence>
<accession>A0ABV0BIR8</accession>
<reference evidence="2 3" key="1">
    <citation type="submission" date="2024-04" db="EMBL/GenBank/DDBJ databases">
        <title>A novel species isolated from cricket.</title>
        <authorList>
            <person name="Wang H.-C."/>
        </authorList>
    </citation>
    <scope>NUCLEOTIDE SEQUENCE [LARGE SCALE GENOMIC DNA]</scope>
    <source>
        <strain evidence="2 3">WL0021</strain>
    </source>
</reference>
<comment type="caution">
    <text evidence="2">The sequence shown here is derived from an EMBL/GenBank/DDBJ whole genome shotgun (WGS) entry which is preliminary data.</text>
</comment>
<gene>
    <name evidence="2" type="ORF">WJT86_03605</name>
</gene>
<dbReference type="EMBL" id="JBBYXI010000001">
    <property type="protein sequence ID" value="MEN3930146.1"/>
    <property type="molecule type" value="Genomic_DNA"/>
</dbReference>
<organism evidence="2 3">
    <name type="scientific">Hohaiivirga grylli</name>
    <dbReference type="NCBI Taxonomy" id="3133970"/>
    <lineage>
        <taxon>Bacteria</taxon>
        <taxon>Pseudomonadati</taxon>
        <taxon>Pseudomonadota</taxon>
        <taxon>Alphaproteobacteria</taxon>
        <taxon>Hyphomicrobiales</taxon>
        <taxon>Methylobacteriaceae</taxon>
        <taxon>Hohaiivirga</taxon>
    </lineage>
</organism>